<keyword evidence="3" id="KW-0812">Transmembrane</keyword>
<feature type="transmembrane region" description="Helical" evidence="3">
    <location>
        <begin position="281"/>
        <end position="301"/>
    </location>
</feature>
<keyword evidence="3" id="KW-0472">Membrane</keyword>
<evidence type="ECO:0000256" key="3">
    <source>
        <dbReference type="SAM" id="Phobius"/>
    </source>
</evidence>
<evidence type="ECO:0000256" key="2">
    <source>
        <dbReference type="SAM" id="MobiDB-lite"/>
    </source>
</evidence>
<comment type="caution">
    <text evidence="4">The sequence shown here is derived from an EMBL/GenBank/DDBJ whole genome shotgun (WGS) entry which is preliminary data.</text>
</comment>
<protein>
    <submittedName>
        <fullName evidence="4">Uncharacterized protein</fullName>
    </submittedName>
</protein>
<feature type="region of interest" description="Disordered" evidence="2">
    <location>
        <begin position="109"/>
        <end position="129"/>
    </location>
</feature>
<keyword evidence="3" id="KW-1133">Transmembrane helix</keyword>
<feature type="coiled-coil region" evidence="1">
    <location>
        <begin position="136"/>
        <end position="163"/>
    </location>
</feature>
<evidence type="ECO:0000313" key="4">
    <source>
        <dbReference type="EMBL" id="EKE27619.1"/>
    </source>
</evidence>
<feature type="compositionally biased region" description="Basic and acidic residues" evidence="2">
    <location>
        <begin position="109"/>
        <end position="122"/>
    </location>
</feature>
<evidence type="ECO:0000256" key="1">
    <source>
        <dbReference type="SAM" id="Coils"/>
    </source>
</evidence>
<proteinExistence type="predicted"/>
<organism evidence="4">
    <name type="scientific">uncultured bacterium</name>
    <name type="common">gcode 4</name>
    <dbReference type="NCBI Taxonomy" id="1234023"/>
    <lineage>
        <taxon>Bacteria</taxon>
        <taxon>environmental samples</taxon>
    </lineage>
</organism>
<sequence length="376" mass="42347">MLELNLTWLQTANSAQDPIQEDGIIDQETPVQETPAAEEKAETQIIEAKKPKISLSLNSLMWKSEDTDVVPAEQIQVEIEKEEPLITEARAEETPVIEVITEEPIIKEESAPEDAVSEKEESSSVLSLTTLKETEEEIKKEDAAEAKRKAKSLIEEKKPEEEKKEFFPSFNALWDFGNDDILGINKKEEWIQGESISIFTPLEAEKNIATEEVAIESPASPIAEPENRSLEINGQDPIEGSTANVAEDIQSPNNPEDIEVLKEELSKKRLFAGLTPFKKKILIYSISIFAVGWISLIWFLWMNRDASDIKASVSEIKLPPIIYKEWVDYNVIKNGKKNTKRIKTPPETTIASGATDTWTAPDDWIWIVPDQSEMQA</sequence>
<name>K2GBR3_9BACT</name>
<gene>
    <name evidence="4" type="ORF">ACD_3C00186G0001</name>
</gene>
<reference evidence="4" key="1">
    <citation type="journal article" date="2012" name="Science">
        <title>Fermentation, hydrogen, and sulfur metabolism in multiple uncultivated bacterial phyla.</title>
        <authorList>
            <person name="Wrighton K.C."/>
            <person name="Thomas B.C."/>
            <person name="Sharon I."/>
            <person name="Miller C.S."/>
            <person name="Castelle C.J."/>
            <person name="VerBerkmoes N.C."/>
            <person name="Wilkins M.J."/>
            <person name="Hettich R.L."/>
            <person name="Lipton M.S."/>
            <person name="Williams K.H."/>
            <person name="Long P.E."/>
            <person name="Banfield J.F."/>
        </authorList>
    </citation>
    <scope>NUCLEOTIDE SEQUENCE [LARGE SCALE GENOMIC DNA]</scope>
</reference>
<dbReference type="AlphaFoldDB" id="K2GBR3"/>
<dbReference type="EMBL" id="AMFJ01000460">
    <property type="protein sequence ID" value="EKE27619.1"/>
    <property type="molecule type" value="Genomic_DNA"/>
</dbReference>
<feature type="non-terminal residue" evidence="4">
    <location>
        <position position="376"/>
    </location>
</feature>
<keyword evidence="1" id="KW-0175">Coiled coil</keyword>
<accession>K2GBR3</accession>